<dbReference type="CDD" id="cd22359">
    <property type="entry name" value="SfsA-like_bacterial"/>
    <property type="match status" value="1"/>
</dbReference>
<evidence type="ECO:0000313" key="4">
    <source>
        <dbReference type="Proteomes" id="UP000186400"/>
    </source>
</evidence>
<dbReference type="InterPro" id="IPR041465">
    <property type="entry name" value="SfsA_N"/>
</dbReference>
<dbReference type="Gene3D" id="3.40.1350.60">
    <property type="match status" value="1"/>
</dbReference>
<dbReference type="Pfam" id="PF03749">
    <property type="entry name" value="SfsA"/>
    <property type="match status" value="1"/>
</dbReference>
<feature type="domain" description="Sugar fermentation stimulation protein C-terminal" evidence="1">
    <location>
        <begin position="110"/>
        <end position="229"/>
    </location>
</feature>
<dbReference type="Gene3D" id="2.40.50.580">
    <property type="match status" value="1"/>
</dbReference>
<dbReference type="RefSeq" id="WP_076489168.1">
    <property type="nucleotide sequence ID" value="NZ_FTMS01000012.1"/>
</dbReference>
<dbReference type="PANTHER" id="PTHR30545:SF2">
    <property type="entry name" value="SUGAR FERMENTATION STIMULATION PROTEIN A"/>
    <property type="match status" value="1"/>
</dbReference>
<keyword evidence="4" id="KW-1185">Reference proteome</keyword>
<reference evidence="3 4" key="1">
    <citation type="submission" date="2017-01" db="EMBL/GenBank/DDBJ databases">
        <authorList>
            <person name="Mah S.A."/>
            <person name="Swanson W.J."/>
            <person name="Moy G.W."/>
            <person name="Vacquier V.D."/>
        </authorList>
    </citation>
    <scope>NUCLEOTIDE SEQUENCE [LARGE SCALE GENOMIC DNA]</scope>
    <source>
        <strain evidence="3 4">ASpG1</strain>
    </source>
</reference>
<dbReference type="CDD" id="cd10441">
    <property type="entry name" value="GIY-YIG_COG1833"/>
    <property type="match status" value="1"/>
</dbReference>
<dbReference type="InterPro" id="IPR002837">
    <property type="entry name" value="DUF123"/>
</dbReference>
<sequence length="420" mass="46895">MDPKKTSSGLISFGVAESFAPSGNLRTASFLRRRNRFVVEIALEPSPGGQPVSEEEETSAYLPNPGKLREILLPGTILSVTPGGEGSIHPWKVVSARRPDGSTVYLDTGRTNRVAQYLIDQGLIPALTGWKILRAEVPLPGTRSRVDFLLQNETGEKRYLEVKSCTLFNGPFAMFPDAVTERGRRHVEELAQSRRGALLVIIHSDECQWFVPEVHTDPAFAQTLAQARDVLSVIPLGVAWGGPGEITALRTDMTVPWEAISSHLDDRGCYAIMLHLRRETPIPTGALGTVRYPPGWYLYVGSARQGLQARINRHRRRGRKKLHWHIDYLREETSWVEAFPFRGPGRDEASLVEAFLPLADSSIPRFGASDSTCESHLLHFHQDPRRSRDFIEALLQERRRTLLTAIGTEEDSSGLGRLRP</sequence>
<dbReference type="InterPro" id="IPR040452">
    <property type="entry name" value="SfsA_C"/>
</dbReference>
<organism evidence="3 4">
    <name type="scientific">Alkalispirochaeta americana</name>
    <dbReference type="NCBI Taxonomy" id="159291"/>
    <lineage>
        <taxon>Bacteria</taxon>
        <taxon>Pseudomonadati</taxon>
        <taxon>Spirochaetota</taxon>
        <taxon>Spirochaetia</taxon>
        <taxon>Spirochaetales</taxon>
        <taxon>Spirochaetaceae</taxon>
        <taxon>Alkalispirochaeta</taxon>
    </lineage>
</organism>
<dbReference type="EMBL" id="FTMS01000012">
    <property type="protein sequence ID" value="SIQ65522.1"/>
    <property type="molecule type" value="Genomic_DNA"/>
</dbReference>
<dbReference type="InterPro" id="IPR005224">
    <property type="entry name" value="SfsA"/>
</dbReference>
<dbReference type="Pfam" id="PF17746">
    <property type="entry name" value="SfsA_N"/>
    <property type="match status" value="1"/>
</dbReference>
<proteinExistence type="predicted"/>
<evidence type="ECO:0000259" key="2">
    <source>
        <dbReference type="Pfam" id="PF17746"/>
    </source>
</evidence>
<protein>
    <submittedName>
        <fullName evidence="3">Sugar fermentation stimulation protein A</fullName>
    </submittedName>
</protein>
<evidence type="ECO:0000313" key="3">
    <source>
        <dbReference type="EMBL" id="SIQ65522.1"/>
    </source>
</evidence>
<gene>
    <name evidence="3" type="ORF">SAMN05920897_11279</name>
</gene>
<dbReference type="AlphaFoldDB" id="A0A1N6UJ09"/>
<accession>A0A1N6UJ09</accession>
<name>A0A1N6UJ09_9SPIO</name>
<dbReference type="PANTHER" id="PTHR30545">
    <property type="entry name" value="SUGAR FERMENTATION STIMULATION PROTEIN A"/>
    <property type="match status" value="1"/>
</dbReference>
<feature type="domain" description="SfsA N-terminal OB" evidence="2">
    <location>
        <begin position="31"/>
        <end position="99"/>
    </location>
</feature>
<dbReference type="Pfam" id="PF01986">
    <property type="entry name" value="DUF123"/>
    <property type="match status" value="1"/>
</dbReference>
<dbReference type="STRING" id="159291.SAMN05920897_11279"/>
<dbReference type="NCBIfam" id="TIGR00230">
    <property type="entry name" value="sfsA"/>
    <property type="match status" value="1"/>
</dbReference>
<evidence type="ECO:0000259" key="1">
    <source>
        <dbReference type="Pfam" id="PF03749"/>
    </source>
</evidence>
<dbReference type="GO" id="GO:0003677">
    <property type="term" value="F:DNA binding"/>
    <property type="evidence" value="ECO:0007669"/>
    <property type="project" value="InterPro"/>
</dbReference>
<dbReference type="OrthoDB" id="9802365at2"/>
<dbReference type="Proteomes" id="UP000186400">
    <property type="component" value="Unassembled WGS sequence"/>
</dbReference>